<evidence type="ECO:0000313" key="2">
    <source>
        <dbReference type="EMBL" id="WPA98320.1"/>
    </source>
</evidence>
<name>A0ABZ0NFK3_CERBT</name>
<protein>
    <submittedName>
        <fullName evidence="2">Uncharacterized protein</fullName>
    </submittedName>
</protein>
<feature type="signal peptide" evidence="1">
    <location>
        <begin position="1"/>
        <end position="18"/>
    </location>
</feature>
<evidence type="ECO:0000256" key="1">
    <source>
        <dbReference type="SAM" id="SignalP"/>
    </source>
</evidence>
<evidence type="ECO:0000313" key="3">
    <source>
        <dbReference type="Proteomes" id="UP001302367"/>
    </source>
</evidence>
<keyword evidence="1" id="KW-0732">Signal</keyword>
<proteinExistence type="predicted"/>
<dbReference type="GeneID" id="90643911"/>
<sequence>MKYSTILSAALFVPLGIALPTANEDVIEEVLDLPLGETSSVNETESDIVSRQAGCYIQAFTGAKCDNSAGARRTVTNRGGICFVATGRQSYRVSVECRGGLNIGYSRKTDCSNPYLYKRHGPGACVHVDTGKAWGSSSVSF</sequence>
<dbReference type="Proteomes" id="UP001302367">
    <property type="component" value="Chromosome 2"/>
</dbReference>
<reference evidence="2 3" key="1">
    <citation type="submission" date="2023-09" db="EMBL/GenBank/DDBJ databases">
        <title>Complete-Gapless Cercospora beticola genome.</title>
        <authorList>
            <person name="Wyatt N.A."/>
            <person name="Spanner R.E."/>
            <person name="Bolton M.D."/>
        </authorList>
    </citation>
    <scope>NUCLEOTIDE SEQUENCE [LARGE SCALE GENOMIC DNA]</scope>
    <source>
        <strain evidence="2">Cb09-40</strain>
    </source>
</reference>
<feature type="chain" id="PRO_5045505994" evidence="1">
    <location>
        <begin position="19"/>
        <end position="141"/>
    </location>
</feature>
<keyword evidence="3" id="KW-1185">Reference proteome</keyword>
<dbReference type="RefSeq" id="XP_065458395.1">
    <property type="nucleotide sequence ID" value="XM_065602323.1"/>
</dbReference>
<organism evidence="2 3">
    <name type="scientific">Cercospora beticola</name>
    <name type="common">Sugarbeet leaf spot fungus</name>
    <dbReference type="NCBI Taxonomy" id="122368"/>
    <lineage>
        <taxon>Eukaryota</taxon>
        <taxon>Fungi</taxon>
        <taxon>Dikarya</taxon>
        <taxon>Ascomycota</taxon>
        <taxon>Pezizomycotina</taxon>
        <taxon>Dothideomycetes</taxon>
        <taxon>Dothideomycetidae</taxon>
        <taxon>Mycosphaerellales</taxon>
        <taxon>Mycosphaerellaceae</taxon>
        <taxon>Cercospora</taxon>
    </lineage>
</organism>
<dbReference type="EMBL" id="CP134185">
    <property type="protein sequence ID" value="WPA98320.1"/>
    <property type="molecule type" value="Genomic_DNA"/>
</dbReference>
<gene>
    <name evidence="2" type="ORF">RHO25_002932</name>
</gene>
<accession>A0ABZ0NFK3</accession>